<sequence length="62" mass="7003">MKTMRLGSLADFFVKMTVRGYYKRKGRAHGPALERQEANGAYQEVRTEPLNFSSMNAFTSGV</sequence>
<dbReference type="AlphaFoldDB" id="A0A7W4YW44"/>
<name>A0A7W4YW44_9HYPH</name>
<proteinExistence type="predicted"/>
<evidence type="ECO:0000313" key="2">
    <source>
        <dbReference type="Proteomes" id="UP000532010"/>
    </source>
</evidence>
<organism evidence="1 2">
    <name type="scientific">Microvirga lupini</name>
    <dbReference type="NCBI Taxonomy" id="420324"/>
    <lineage>
        <taxon>Bacteria</taxon>
        <taxon>Pseudomonadati</taxon>
        <taxon>Pseudomonadota</taxon>
        <taxon>Alphaproteobacteria</taxon>
        <taxon>Hyphomicrobiales</taxon>
        <taxon>Methylobacteriaceae</taxon>
        <taxon>Microvirga</taxon>
    </lineage>
</organism>
<reference evidence="1 2" key="1">
    <citation type="submission" date="2020-08" db="EMBL/GenBank/DDBJ databases">
        <title>The Agave Microbiome: Exploring the role of microbial communities in plant adaptations to desert environments.</title>
        <authorList>
            <person name="Partida-Martinez L.P."/>
        </authorList>
    </citation>
    <scope>NUCLEOTIDE SEQUENCE [LARGE SCALE GENOMIC DNA]</scope>
    <source>
        <strain evidence="1 2">AT3.9</strain>
    </source>
</reference>
<accession>A0A7W4YW44</accession>
<gene>
    <name evidence="1" type="ORF">FHR70_002124</name>
</gene>
<evidence type="ECO:0000313" key="1">
    <source>
        <dbReference type="EMBL" id="MBB3019070.1"/>
    </source>
</evidence>
<dbReference type="EMBL" id="JACHWB010000002">
    <property type="protein sequence ID" value="MBB3019070.1"/>
    <property type="molecule type" value="Genomic_DNA"/>
</dbReference>
<comment type="caution">
    <text evidence="1">The sequence shown here is derived from an EMBL/GenBank/DDBJ whole genome shotgun (WGS) entry which is preliminary data.</text>
</comment>
<keyword evidence="2" id="KW-1185">Reference proteome</keyword>
<protein>
    <submittedName>
        <fullName evidence="1">Uncharacterized protein</fullName>
    </submittedName>
</protein>
<dbReference type="Proteomes" id="UP000532010">
    <property type="component" value="Unassembled WGS sequence"/>
</dbReference>